<accession>A0ABD3WFV0</accession>
<protein>
    <recommendedName>
        <fullName evidence="4">Protein FAM177A1</fullName>
    </recommendedName>
</protein>
<dbReference type="Proteomes" id="UP001634394">
    <property type="component" value="Unassembled WGS sequence"/>
</dbReference>
<evidence type="ECO:0000313" key="3">
    <source>
        <dbReference type="Proteomes" id="UP001634394"/>
    </source>
</evidence>
<comment type="caution">
    <text evidence="2">The sequence shown here is derived from an EMBL/GenBank/DDBJ whole genome shotgun (WGS) entry which is preliminary data.</text>
</comment>
<dbReference type="Pfam" id="PF14774">
    <property type="entry name" value="FAM177"/>
    <property type="match status" value="1"/>
</dbReference>
<dbReference type="PANTHER" id="PTHR31206">
    <property type="entry name" value="LP10445P"/>
    <property type="match status" value="1"/>
</dbReference>
<evidence type="ECO:0000313" key="2">
    <source>
        <dbReference type="EMBL" id="KAL3872825.1"/>
    </source>
</evidence>
<name>A0ABD3WFV0_SINWO</name>
<evidence type="ECO:0008006" key="4">
    <source>
        <dbReference type="Google" id="ProtNLM"/>
    </source>
</evidence>
<reference evidence="2 3" key="1">
    <citation type="submission" date="2024-11" db="EMBL/GenBank/DDBJ databases">
        <title>Chromosome-level genome assembly of the freshwater bivalve Anodonta woodiana.</title>
        <authorList>
            <person name="Chen X."/>
        </authorList>
    </citation>
    <scope>NUCLEOTIDE SEQUENCE [LARGE SCALE GENOMIC DNA]</scope>
    <source>
        <strain evidence="2">MN2024</strain>
        <tissue evidence="2">Gills</tissue>
    </source>
</reference>
<proteinExistence type="predicted"/>
<sequence length="159" mass="18401">MLDEAHEKIHPADFITVPLEGGQVKKKQPRRILHFSDGILEEYSTDEEDDIDQTPPEPPVDPKTLTWGPWVWHYMLKTAKGTLWAADTCGEKLAWLFGITTPKYQYAIDEFYRLKEEEDRERGQQVKLEQEMQVLSVVDVQVEGSKKDGGTFSQNMEKF</sequence>
<evidence type="ECO:0000256" key="1">
    <source>
        <dbReference type="SAM" id="MobiDB-lite"/>
    </source>
</evidence>
<gene>
    <name evidence="2" type="ORF">ACJMK2_036023</name>
</gene>
<organism evidence="2 3">
    <name type="scientific">Sinanodonta woodiana</name>
    <name type="common">Chinese pond mussel</name>
    <name type="synonym">Anodonta woodiana</name>
    <dbReference type="NCBI Taxonomy" id="1069815"/>
    <lineage>
        <taxon>Eukaryota</taxon>
        <taxon>Metazoa</taxon>
        <taxon>Spiralia</taxon>
        <taxon>Lophotrochozoa</taxon>
        <taxon>Mollusca</taxon>
        <taxon>Bivalvia</taxon>
        <taxon>Autobranchia</taxon>
        <taxon>Heteroconchia</taxon>
        <taxon>Palaeoheterodonta</taxon>
        <taxon>Unionida</taxon>
        <taxon>Unionoidea</taxon>
        <taxon>Unionidae</taxon>
        <taxon>Unioninae</taxon>
        <taxon>Sinanodonta</taxon>
    </lineage>
</organism>
<dbReference type="InterPro" id="IPR028260">
    <property type="entry name" value="FAM177"/>
</dbReference>
<dbReference type="PANTHER" id="PTHR31206:SF1">
    <property type="entry name" value="LP10445P"/>
    <property type="match status" value="1"/>
</dbReference>
<dbReference type="AlphaFoldDB" id="A0ABD3WFV0"/>
<feature type="region of interest" description="Disordered" evidence="1">
    <location>
        <begin position="44"/>
        <end position="64"/>
    </location>
</feature>
<dbReference type="EMBL" id="JBJQND010000006">
    <property type="protein sequence ID" value="KAL3872825.1"/>
    <property type="molecule type" value="Genomic_DNA"/>
</dbReference>
<keyword evidence="3" id="KW-1185">Reference proteome</keyword>